<evidence type="ECO:0000313" key="8">
    <source>
        <dbReference type="Proteomes" id="UP000646523"/>
    </source>
</evidence>
<reference evidence="7" key="2">
    <citation type="submission" date="2020-09" db="EMBL/GenBank/DDBJ databases">
        <authorList>
            <person name="Sun Q."/>
            <person name="Zhou Y."/>
        </authorList>
    </citation>
    <scope>NUCLEOTIDE SEQUENCE</scope>
    <source>
        <strain evidence="7">CGMCC 4.7368</strain>
    </source>
</reference>
<comment type="caution">
    <text evidence="7">The sequence shown here is derived from an EMBL/GenBank/DDBJ whole genome shotgun (WGS) entry which is preliminary data.</text>
</comment>
<evidence type="ECO:0000256" key="4">
    <source>
        <dbReference type="ARBA" id="ARBA00023136"/>
    </source>
</evidence>
<evidence type="ECO:0000256" key="2">
    <source>
        <dbReference type="ARBA" id="ARBA00022692"/>
    </source>
</evidence>
<keyword evidence="2 5" id="KW-0812">Transmembrane</keyword>
<feature type="transmembrane region" description="Helical" evidence="5">
    <location>
        <begin position="155"/>
        <end position="187"/>
    </location>
</feature>
<comment type="subcellular location">
    <subcellularLocation>
        <location evidence="1">Membrane</location>
        <topology evidence="1">Multi-pass membrane protein</topology>
    </subcellularLocation>
</comment>
<accession>A0A917Z931</accession>
<dbReference type="InterPro" id="IPR012551">
    <property type="entry name" value="DUF1707_SHOCT-like"/>
</dbReference>
<proteinExistence type="predicted"/>
<dbReference type="Pfam" id="PF09685">
    <property type="entry name" value="MamF_MmsF"/>
    <property type="match status" value="1"/>
</dbReference>
<keyword evidence="8" id="KW-1185">Reference proteome</keyword>
<evidence type="ECO:0000313" key="7">
    <source>
        <dbReference type="EMBL" id="GGO77406.1"/>
    </source>
</evidence>
<organism evidence="7 8">
    <name type="scientific">Nonomuraea cavernae</name>
    <dbReference type="NCBI Taxonomy" id="2045107"/>
    <lineage>
        <taxon>Bacteria</taxon>
        <taxon>Bacillati</taxon>
        <taxon>Actinomycetota</taxon>
        <taxon>Actinomycetes</taxon>
        <taxon>Streptosporangiales</taxon>
        <taxon>Streptosporangiaceae</taxon>
        <taxon>Nonomuraea</taxon>
    </lineage>
</organism>
<name>A0A917Z931_9ACTN</name>
<gene>
    <name evidence="7" type="ORF">GCM10012289_57010</name>
</gene>
<keyword evidence="4 5" id="KW-0472">Membrane</keyword>
<dbReference type="Pfam" id="PF08044">
    <property type="entry name" value="DUF1707"/>
    <property type="match status" value="1"/>
</dbReference>
<dbReference type="InterPro" id="IPR019109">
    <property type="entry name" value="MamF_MmsF"/>
</dbReference>
<dbReference type="EMBL" id="BMNH01000022">
    <property type="protein sequence ID" value="GGO77406.1"/>
    <property type="molecule type" value="Genomic_DNA"/>
</dbReference>
<dbReference type="Proteomes" id="UP000646523">
    <property type="component" value="Unassembled WGS sequence"/>
</dbReference>
<evidence type="ECO:0000259" key="6">
    <source>
        <dbReference type="Pfam" id="PF08044"/>
    </source>
</evidence>
<sequence>MEMTVFDLRRGMAVMAGVPTSPGPGQVPPAHLRVTDQDREHVVEHVKAAYAEGRFDKLEFDDRLDRAMTARTHGDLMPIMTELYGTHPVPPHRPMPAPIRPQTVPNSNELLVASAAHLLMLVGIPIAGPLILMLTGGKTSPYIRRHAVEALNFQLTVLGATILLSLTIIGLVVVPVLWMGGFVLSVIGGISALSEKRWFDYPLTIRLVK</sequence>
<feature type="transmembrane region" description="Helical" evidence="5">
    <location>
        <begin position="110"/>
        <end position="135"/>
    </location>
</feature>
<protein>
    <recommendedName>
        <fullName evidence="6">DUF1707 domain-containing protein</fullName>
    </recommendedName>
</protein>
<keyword evidence="3 5" id="KW-1133">Transmembrane helix</keyword>
<dbReference type="AlphaFoldDB" id="A0A917Z931"/>
<evidence type="ECO:0000256" key="3">
    <source>
        <dbReference type="ARBA" id="ARBA00022989"/>
    </source>
</evidence>
<evidence type="ECO:0000256" key="5">
    <source>
        <dbReference type="SAM" id="Phobius"/>
    </source>
</evidence>
<evidence type="ECO:0000256" key="1">
    <source>
        <dbReference type="ARBA" id="ARBA00004141"/>
    </source>
</evidence>
<reference evidence="7" key="1">
    <citation type="journal article" date="2014" name="Int. J. Syst. Evol. Microbiol.">
        <title>Complete genome sequence of Corynebacterium casei LMG S-19264T (=DSM 44701T), isolated from a smear-ripened cheese.</title>
        <authorList>
            <consortium name="US DOE Joint Genome Institute (JGI-PGF)"/>
            <person name="Walter F."/>
            <person name="Albersmeier A."/>
            <person name="Kalinowski J."/>
            <person name="Ruckert C."/>
        </authorList>
    </citation>
    <scope>NUCLEOTIDE SEQUENCE</scope>
    <source>
        <strain evidence="7">CGMCC 4.7368</strain>
    </source>
</reference>
<feature type="domain" description="DUF1707" evidence="6">
    <location>
        <begin position="32"/>
        <end position="83"/>
    </location>
</feature>